<dbReference type="SUPFAM" id="SSF100920">
    <property type="entry name" value="Heat shock protein 70kD (HSP70), peptide-binding domain"/>
    <property type="match status" value="1"/>
</dbReference>
<dbReference type="Pfam" id="PF00012">
    <property type="entry name" value="HSP70"/>
    <property type="match status" value="1"/>
</dbReference>
<evidence type="ECO:0000256" key="1">
    <source>
        <dbReference type="ARBA" id="ARBA00022723"/>
    </source>
</evidence>
<dbReference type="Proteomes" id="UP000826271">
    <property type="component" value="Unassembled WGS sequence"/>
</dbReference>
<comment type="caution">
    <text evidence="8">The sequence shown here is derived from an EMBL/GenBank/DDBJ whole genome shotgun (WGS) entry which is preliminary data.</text>
</comment>
<evidence type="ECO:0000256" key="5">
    <source>
        <dbReference type="ARBA" id="ARBA00022840"/>
    </source>
</evidence>
<dbReference type="PROSITE" id="PS51999">
    <property type="entry name" value="ZF_GRF"/>
    <property type="match status" value="1"/>
</dbReference>
<organism evidence="8 9">
    <name type="scientific">Buddleja alternifolia</name>
    <dbReference type="NCBI Taxonomy" id="168488"/>
    <lineage>
        <taxon>Eukaryota</taxon>
        <taxon>Viridiplantae</taxon>
        <taxon>Streptophyta</taxon>
        <taxon>Embryophyta</taxon>
        <taxon>Tracheophyta</taxon>
        <taxon>Spermatophyta</taxon>
        <taxon>Magnoliopsida</taxon>
        <taxon>eudicotyledons</taxon>
        <taxon>Gunneridae</taxon>
        <taxon>Pentapetalae</taxon>
        <taxon>asterids</taxon>
        <taxon>lamiids</taxon>
        <taxon>Lamiales</taxon>
        <taxon>Scrophulariaceae</taxon>
        <taxon>Buddlejeae</taxon>
        <taxon>Buddleja</taxon>
    </lineage>
</organism>
<dbReference type="InterPro" id="IPR010666">
    <property type="entry name" value="Znf_GRF"/>
</dbReference>
<keyword evidence="3 6" id="KW-0863">Zinc-finger</keyword>
<reference evidence="8" key="1">
    <citation type="submission" date="2019-10" db="EMBL/GenBank/DDBJ databases">
        <authorList>
            <person name="Zhang R."/>
            <person name="Pan Y."/>
            <person name="Wang J."/>
            <person name="Ma R."/>
            <person name="Yu S."/>
        </authorList>
    </citation>
    <scope>NUCLEOTIDE SEQUENCE</scope>
    <source>
        <strain evidence="8">LA-IB0</strain>
        <tissue evidence="8">Leaf</tissue>
    </source>
</reference>
<dbReference type="PANTHER" id="PTHR19375">
    <property type="entry name" value="HEAT SHOCK PROTEIN 70KDA"/>
    <property type="match status" value="1"/>
</dbReference>
<keyword evidence="4" id="KW-0862">Zinc</keyword>
<dbReference type="InterPro" id="IPR013126">
    <property type="entry name" value="Hsp_70_fam"/>
</dbReference>
<evidence type="ECO:0000259" key="7">
    <source>
        <dbReference type="PROSITE" id="PS51999"/>
    </source>
</evidence>
<dbReference type="GO" id="GO:0005524">
    <property type="term" value="F:ATP binding"/>
    <property type="evidence" value="ECO:0007669"/>
    <property type="project" value="UniProtKB-KW"/>
</dbReference>
<evidence type="ECO:0000256" key="6">
    <source>
        <dbReference type="PROSITE-ProRule" id="PRU01343"/>
    </source>
</evidence>
<keyword evidence="1" id="KW-0479">Metal-binding</keyword>
<dbReference type="InterPro" id="IPR029047">
    <property type="entry name" value="HSP70_peptide-bd_sf"/>
</dbReference>
<dbReference type="Gene3D" id="2.60.34.10">
    <property type="entry name" value="Substrate Binding Domain Of DNAk, Chain A, domain 1"/>
    <property type="match status" value="1"/>
</dbReference>
<evidence type="ECO:0000256" key="2">
    <source>
        <dbReference type="ARBA" id="ARBA00022741"/>
    </source>
</evidence>
<name>A0AAV6YEV9_9LAMI</name>
<sequence length="237" mass="26724">MIQHLLEEFFDGKEIRKIEPNVVARGAAILAATLSGQSNANFQPTIIDVIPRTIYCQWDPSVVLITLREGEAKPIQNNPLLGKFRISGYEYPLERQTSDLTLKVLFTIDEDGILRVSHEEMSSTSKKSFNAKDEISDMRYKIPNCYCKKQAAIRVVDPTKETEGKLFCNCKTNKCSYFGWLDPVSFSLNDSQSSSVQVPTMEEEIQSNSSGMNDDYAEFVSICQELTSKMKHLDGVD</sequence>
<evidence type="ECO:0000256" key="3">
    <source>
        <dbReference type="ARBA" id="ARBA00022771"/>
    </source>
</evidence>
<dbReference type="GO" id="GO:0008270">
    <property type="term" value="F:zinc ion binding"/>
    <property type="evidence" value="ECO:0007669"/>
    <property type="project" value="UniProtKB-KW"/>
</dbReference>
<keyword evidence="2" id="KW-0547">Nucleotide-binding</keyword>
<accession>A0AAV6YEV9</accession>
<dbReference type="GO" id="GO:0140662">
    <property type="term" value="F:ATP-dependent protein folding chaperone"/>
    <property type="evidence" value="ECO:0007669"/>
    <property type="project" value="InterPro"/>
</dbReference>
<dbReference type="EMBL" id="WHWC01000001">
    <property type="protein sequence ID" value="KAG8391486.1"/>
    <property type="molecule type" value="Genomic_DNA"/>
</dbReference>
<evidence type="ECO:0000313" key="8">
    <source>
        <dbReference type="EMBL" id="KAG8391486.1"/>
    </source>
</evidence>
<feature type="domain" description="GRF-type" evidence="7">
    <location>
        <begin position="145"/>
        <end position="184"/>
    </location>
</feature>
<dbReference type="AlphaFoldDB" id="A0AAV6YEV9"/>
<proteinExistence type="predicted"/>
<keyword evidence="9" id="KW-1185">Reference proteome</keyword>
<keyword evidence="5" id="KW-0067">ATP-binding</keyword>
<protein>
    <recommendedName>
        <fullName evidence="7">GRF-type domain-containing protein</fullName>
    </recommendedName>
</protein>
<evidence type="ECO:0000256" key="4">
    <source>
        <dbReference type="ARBA" id="ARBA00022833"/>
    </source>
</evidence>
<evidence type="ECO:0000313" key="9">
    <source>
        <dbReference type="Proteomes" id="UP000826271"/>
    </source>
</evidence>
<gene>
    <name evidence="8" type="ORF">BUALT_Bualt01G0192700</name>
</gene>